<gene>
    <name evidence="2" type="ORF">HX787_23720</name>
</gene>
<reference evidence="2 3" key="1">
    <citation type="submission" date="2020-04" db="EMBL/GenBank/DDBJ databases">
        <title>Molecular characterization of pseudomonads from Agaricus bisporus reveal novel blotch 2 pathogens in Western Europe.</title>
        <authorList>
            <person name="Taparia T."/>
            <person name="Krijger M."/>
            <person name="Haynes E."/>
            <person name="Elpinstone J.G."/>
            <person name="Noble R."/>
            <person name="Van Der Wolf J."/>
        </authorList>
    </citation>
    <scope>NUCLEOTIDE SEQUENCE [LARGE SCALE GENOMIC DNA]</scope>
    <source>
        <strain evidence="2 3">IPO3746</strain>
    </source>
</reference>
<evidence type="ECO:0000313" key="3">
    <source>
        <dbReference type="Proteomes" id="UP000549134"/>
    </source>
</evidence>
<evidence type="ECO:0000256" key="1">
    <source>
        <dbReference type="SAM" id="MobiDB-lite"/>
    </source>
</evidence>
<dbReference type="EMBL" id="JACAQK010000020">
    <property type="protein sequence ID" value="NWD38864.1"/>
    <property type="molecule type" value="Genomic_DNA"/>
</dbReference>
<dbReference type="AlphaFoldDB" id="A0A7Y8AR90"/>
<dbReference type="RefSeq" id="WP_016973123.1">
    <property type="nucleotide sequence ID" value="NZ_CP020369.1"/>
</dbReference>
<feature type="compositionally biased region" description="Low complexity" evidence="1">
    <location>
        <begin position="74"/>
        <end position="90"/>
    </location>
</feature>
<dbReference type="Proteomes" id="UP000549134">
    <property type="component" value="Unassembled WGS sequence"/>
</dbReference>
<name>A0A7Y8AR90_PSETO</name>
<dbReference type="GeneID" id="55849423"/>
<protein>
    <submittedName>
        <fullName evidence="2">Uncharacterized protein</fullName>
    </submittedName>
</protein>
<accession>A0A7Y8AR90</accession>
<comment type="caution">
    <text evidence="2">The sequence shown here is derived from an EMBL/GenBank/DDBJ whole genome shotgun (WGS) entry which is preliminary data.</text>
</comment>
<evidence type="ECO:0000313" key="2">
    <source>
        <dbReference type="EMBL" id="NWD38864.1"/>
    </source>
</evidence>
<organism evidence="2 3">
    <name type="scientific">Pseudomonas tolaasii</name>
    <dbReference type="NCBI Taxonomy" id="29442"/>
    <lineage>
        <taxon>Bacteria</taxon>
        <taxon>Pseudomonadati</taxon>
        <taxon>Pseudomonadota</taxon>
        <taxon>Gammaproteobacteria</taxon>
        <taxon>Pseudomonadales</taxon>
        <taxon>Pseudomonadaceae</taxon>
        <taxon>Pseudomonas</taxon>
    </lineage>
</organism>
<feature type="region of interest" description="Disordered" evidence="1">
    <location>
        <begin position="74"/>
        <end position="103"/>
    </location>
</feature>
<proteinExistence type="predicted"/>
<sequence length="174" mass="18477">MLINNNTQAASSTVQQLKRPDLDPANAAASTLYSGALQAAQQSVTVPTAQTQLDKANDRIDEAFAKTRVQLQATTAASAPATPPATDVPANGSSSSTARADFTDYMNKSPAERIREQLLKEQGLTEAEVQAMPKEKQDAIAKEVADRVKQQQEQQVAAKTSDPAQAVKETLAAI</sequence>